<organism evidence="3 4">
    <name type="scientific">Aphanomyces stellatus</name>
    <dbReference type="NCBI Taxonomy" id="120398"/>
    <lineage>
        <taxon>Eukaryota</taxon>
        <taxon>Sar</taxon>
        <taxon>Stramenopiles</taxon>
        <taxon>Oomycota</taxon>
        <taxon>Saprolegniomycetes</taxon>
        <taxon>Saprolegniales</taxon>
        <taxon>Verrucalvaceae</taxon>
        <taxon>Aphanomyces</taxon>
    </lineage>
</organism>
<dbReference type="Proteomes" id="UP000332933">
    <property type="component" value="Unassembled WGS sequence"/>
</dbReference>
<evidence type="ECO:0000313" key="2">
    <source>
        <dbReference type="EMBL" id="KAF0698602.1"/>
    </source>
</evidence>
<dbReference type="AlphaFoldDB" id="A0A485KR98"/>
<keyword evidence="4" id="KW-1185">Reference proteome</keyword>
<feature type="compositionally biased region" description="Polar residues" evidence="1">
    <location>
        <begin position="40"/>
        <end position="60"/>
    </location>
</feature>
<evidence type="ECO:0000256" key="1">
    <source>
        <dbReference type="SAM" id="MobiDB-lite"/>
    </source>
</evidence>
<accession>A0A485KR98</accession>
<reference evidence="3 4" key="1">
    <citation type="submission" date="2019-03" db="EMBL/GenBank/DDBJ databases">
        <authorList>
            <person name="Gaulin E."/>
            <person name="Dumas B."/>
        </authorList>
    </citation>
    <scope>NUCLEOTIDE SEQUENCE [LARGE SCALE GENOMIC DNA]</scope>
    <source>
        <strain evidence="3">CBS 568.67</strain>
    </source>
</reference>
<dbReference type="EMBL" id="CAADRA010005250">
    <property type="protein sequence ID" value="VFT87665.1"/>
    <property type="molecule type" value="Genomic_DNA"/>
</dbReference>
<dbReference type="EMBL" id="VJMH01005229">
    <property type="protein sequence ID" value="KAF0698602.1"/>
    <property type="molecule type" value="Genomic_DNA"/>
</dbReference>
<proteinExistence type="predicted"/>
<evidence type="ECO:0000313" key="4">
    <source>
        <dbReference type="Proteomes" id="UP000332933"/>
    </source>
</evidence>
<reference evidence="2" key="2">
    <citation type="submission" date="2019-06" db="EMBL/GenBank/DDBJ databases">
        <title>Genomics analysis of Aphanomyces spp. identifies a new class of oomycete effector associated with host adaptation.</title>
        <authorList>
            <person name="Gaulin E."/>
        </authorList>
    </citation>
    <scope>NUCLEOTIDE SEQUENCE</scope>
    <source>
        <strain evidence="2">CBS 578.67</strain>
    </source>
</reference>
<feature type="compositionally biased region" description="Polar residues" evidence="1">
    <location>
        <begin position="7"/>
        <end position="29"/>
    </location>
</feature>
<feature type="region of interest" description="Disordered" evidence="1">
    <location>
        <begin position="1"/>
        <end position="60"/>
    </location>
</feature>
<sequence>MFGFFKSNRQATSSKAEAVQAQQQGTSTKAVAHPRLSPIMRSSSSKSNGAAATYSRASSSLACPEKASVAYKLPDRTFEVDVV</sequence>
<protein>
    <submittedName>
        <fullName evidence="3">Aste57867_10796 protein</fullName>
    </submittedName>
</protein>
<gene>
    <name evidence="3" type="primary">Aste57867_10796</name>
    <name evidence="2" type="ORF">As57867_010756</name>
    <name evidence="3" type="ORF">ASTE57867_10796</name>
</gene>
<name>A0A485KR98_9STRA</name>
<evidence type="ECO:0000313" key="3">
    <source>
        <dbReference type="EMBL" id="VFT87665.1"/>
    </source>
</evidence>